<dbReference type="InterPro" id="IPR000836">
    <property type="entry name" value="PRTase_dom"/>
</dbReference>
<dbReference type="GO" id="GO:0032264">
    <property type="term" value="P:IMP salvage"/>
    <property type="evidence" value="ECO:0007669"/>
    <property type="project" value="UniProtKB-UniPathway"/>
</dbReference>
<evidence type="ECO:0000313" key="17">
    <source>
        <dbReference type="EMBL" id="QGG95257.1"/>
    </source>
</evidence>
<dbReference type="Gene3D" id="3.40.50.2020">
    <property type="match status" value="1"/>
</dbReference>
<evidence type="ECO:0000259" key="16">
    <source>
        <dbReference type="Pfam" id="PF00156"/>
    </source>
</evidence>
<dbReference type="NCBIfam" id="TIGR01203">
    <property type="entry name" value="HGPRTase"/>
    <property type="match status" value="1"/>
</dbReference>
<keyword evidence="10 15" id="KW-0660">Purine salvage</keyword>
<evidence type="ECO:0000256" key="4">
    <source>
        <dbReference type="ARBA" id="ARBA00004676"/>
    </source>
</evidence>
<evidence type="ECO:0000256" key="12">
    <source>
        <dbReference type="ARBA" id="ARBA00022842"/>
    </source>
</evidence>
<dbReference type="InterPro" id="IPR005904">
    <property type="entry name" value="Hxn_phspho_trans"/>
</dbReference>
<dbReference type="GO" id="GO:0032263">
    <property type="term" value="P:GMP salvage"/>
    <property type="evidence" value="ECO:0007669"/>
    <property type="project" value="TreeGrafter"/>
</dbReference>
<comment type="catalytic activity">
    <reaction evidence="13">
        <text>GMP + diphosphate = guanine + 5-phospho-alpha-D-ribose 1-diphosphate</text>
        <dbReference type="Rhea" id="RHEA:25424"/>
        <dbReference type="ChEBI" id="CHEBI:16235"/>
        <dbReference type="ChEBI" id="CHEBI:33019"/>
        <dbReference type="ChEBI" id="CHEBI:58017"/>
        <dbReference type="ChEBI" id="CHEBI:58115"/>
        <dbReference type="EC" id="2.4.2.8"/>
    </reaction>
    <physiologicalReaction direction="right-to-left" evidence="13">
        <dbReference type="Rhea" id="RHEA:25426"/>
    </physiologicalReaction>
</comment>
<keyword evidence="7 15" id="KW-0328">Glycosyltransferase</keyword>
<keyword evidence="18" id="KW-1185">Reference proteome</keyword>
<dbReference type="GO" id="GO:0005829">
    <property type="term" value="C:cytosol"/>
    <property type="evidence" value="ECO:0007669"/>
    <property type="project" value="TreeGrafter"/>
</dbReference>
<dbReference type="GO" id="GO:0052657">
    <property type="term" value="F:guanine phosphoribosyltransferase activity"/>
    <property type="evidence" value="ECO:0007669"/>
    <property type="project" value="RHEA"/>
</dbReference>
<comment type="subcellular location">
    <subcellularLocation>
        <location evidence="2 15">Cytoplasm</location>
    </subcellularLocation>
</comment>
<evidence type="ECO:0000256" key="1">
    <source>
        <dbReference type="ARBA" id="ARBA00001946"/>
    </source>
</evidence>
<dbReference type="Proteomes" id="UP000334019">
    <property type="component" value="Chromosome"/>
</dbReference>
<dbReference type="GO" id="GO:0000166">
    <property type="term" value="F:nucleotide binding"/>
    <property type="evidence" value="ECO:0007669"/>
    <property type="project" value="UniProtKB-KW"/>
</dbReference>
<dbReference type="EC" id="2.4.2.8" evidence="15"/>
<keyword evidence="6 15" id="KW-0963">Cytoplasm</keyword>
<evidence type="ECO:0000256" key="6">
    <source>
        <dbReference type="ARBA" id="ARBA00022490"/>
    </source>
</evidence>
<evidence type="ECO:0000256" key="10">
    <source>
        <dbReference type="ARBA" id="ARBA00022726"/>
    </source>
</evidence>
<comment type="catalytic activity">
    <reaction evidence="14">
        <text>IMP + diphosphate = hypoxanthine + 5-phospho-alpha-D-ribose 1-diphosphate</text>
        <dbReference type="Rhea" id="RHEA:17973"/>
        <dbReference type="ChEBI" id="CHEBI:17368"/>
        <dbReference type="ChEBI" id="CHEBI:33019"/>
        <dbReference type="ChEBI" id="CHEBI:58017"/>
        <dbReference type="ChEBI" id="CHEBI:58053"/>
        <dbReference type="EC" id="2.4.2.8"/>
    </reaction>
    <physiologicalReaction direction="right-to-left" evidence="14">
        <dbReference type="Rhea" id="RHEA:17975"/>
    </physiologicalReaction>
</comment>
<keyword evidence="9 15" id="KW-0479">Metal-binding</keyword>
<evidence type="ECO:0000256" key="8">
    <source>
        <dbReference type="ARBA" id="ARBA00022679"/>
    </source>
</evidence>
<name>A0A5Q2RME0_9ACTN</name>
<dbReference type="AlphaFoldDB" id="A0A5Q2RME0"/>
<organism evidence="17 18">
    <name type="scientific">Actinomarinicola tropica</name>
    <dbReference type="NCBI Taxonomy" id="2789776"/>
    <lineage>
        <taxon>Bacteria</taxon>
        <taxon>Bacillati</taxon>
        <taxon>Actinomycetota</taxon>
        <taxon>Acidimicrobiia</taxon>
        <taxon>Acidimicrobiales</taxon>
        <taxon>Iamiaceae</taxon>
        <taxon>Actinomarinicola</taxon>
    </lineage>
</organism>
<dbReference type="SUPFAM" id="SSF53271">
    <property type="entry name" value="PRTase-like"/>
    <property type="match status" value="1"/>
</dbReference>
<comment type="pathway">
    <text evidence="3 15">Purine metabolism; IMP biosynthesis via salvage pathway; IMP from hypoxanthine: step 1/1.</text>
</comment>
<dbReference type="GO" id="GO:0006166">
    <property type="term" value="P:purine ribonucleoside salvage"/>
    <property type="evidence" value="ECO:0007669"/>
    <property type="project" value="UniProtKB-KW"/>
</dbReference>
<evidence type="ECO:0000256" key="2">
    <source>
        <dbReference type="ARBA" id="ARBA00004496"/>
    </source>
</evidence>
<evidence type="ECO:0000256" key="13">
    <source>
        <dbReference type="ARBA" id="ARBA00048811"/>
    </source>
</evidence>
<evidence type="ECO:0000256" key="11">
    <source>
        <dbReference type="ARBA" id="ARBA00022741"/>
    </source>
</evidence>
<sequence length="195" mass="21661">MIVGSVPVPGLVLGPEEVHRTVRRLADELSTRHEDGTVLVAVLKGSLLFMADLVREVRFVPEVDFMAVSPYPSGGGRVRLEKDLEIDIEGRDVVLVEDVVDTGHSLTLLRHELERRGPRSLSVCAMVDKRARRLVPVPIEHVGVSVSADYVIGYGLDFAGRYRNLDLIASADPAELARDPDRYLAWAYARRPARR</sequence>
<dbReference type="EMBL" id="CP045851">
    <property type="protein sequence ID" value="QGG95257.1"/>
    <property type="molecule type" value="Genomic_DNA"/>
</dbReference>
<dbReference type="KEGG" id="atq:GH723_09215"/>
<dbReference type="UniPathway" id="UPA00591">
    <property type="reaction ID" value="UER00648"/>
</dbReference>
<keyword evidence="8 15" id="KW-0808">Transferase</keyword>
<dbReference type="GO" id="GO:0046100">
    <property type="term" value="P:hypoxanthine metabolic process"/>
    <property type="evidence" value="ECO:0007669"/>
    <property type="project" value="TreeGrafter"/>
</dbReference>
<dbReference type="GO" id="GO:0000287">
    <property type="term" value="F:magnesium ion binding"/>
    <property type="evidence" value="ECO:0007669"/>
    <property type="project" value="TreeGrafter"/>
</dbReference>
<evidence type="ECO:0000256" key="7">
    <source>
        <dbReference type="ARBA" id="ARBA00022676"/>
    </source>
</evidence>
<evidence type="ECO:0000256" key="5">
    <source>
        <dbReference type="ARBA" id="ARBA00008391"/>
    </source>
</evidence>
<reference evidence="17 18" key="1">
    <citation type="submission" date="2019-11" db="EMBL/GenBank/DDBJ databases">
        <authorList>
            <person name="He Y."/>
        </authorList>
    </citation>
    <scope>NUCLEOTIDE SEQUENCE [LARGE SCALE GENOMIC DNA]</scope>
    <source>
        <strain evidence="17 18">SCSIO 58843</strain>
    </source>
</reference>
<comment type="cofactor">
    <cofactor evidence="1 15">
        <name>Mg(2+)</name>
        <dbReference type="ChEBI" id="CHEBI:18420"/>
    </cofactor>
</comment>
<comment type="similarity">
    <text evidence="5 15">Belongs to the purine/pyrimidine phosphoribosyltransferase family.</text>
</comment>
<dbReference type="Pfam" id="PF00156">
    <property type="entry name" value="Pribosyltran"/>
    <property type="match status" value="1"/>
</dbReference>
<evidence type="ECO:0000256" key="3">
    <source>
        <dbReference type="ARBA" id="ARBA00004669"/>
    </source>
</evidence>
<accession>A0A5Q2RME0</accession>
<evidence type="ECO:0000256" key="14">
    <source>
        <dbReference type="ARBA" id="ARBA00049402"/>
    </source>
</evidence>
<evidence type="ECO:0000256" key="15">
    <source>
        <dbReference type="RuleBase" id="RU364099"/>
    </source>
</evidence>
<dbReference type="PANTHER" id="PTHR43340:SF1">
    <property type="entry name" value="HYPOXANTHINE PHOSPHORIBOSYLTRANSFERASE"/>
    <property type="match status" value="1"/>
</dbReference>
<evidence type="ECO:0000313" key="18">
    <source>
        <dbReference type="Proteomes" id="UP000334019"/>
    </source>
</evidence>
<comment type="pathway">
    <text evidence="4">Purine metabolism; GMP biosynthesis via salvage pathway; GMP from guanine: step 1/1.</text>
</comment>
<dbReference type="PANTHER" id="PTHR43340">
    <property type="entry name" value="HYPOXANTHINE-GUANINE PHOSPHORIBOSYLTRANSFERASE"/>
    <property type="match status" value="1"/>
</dbReference>
<protein>
    <recommendedName>
        <fullName evidence="15">Hypoxanthine phosphoribosyltransferase</fullName>
        <ecNumber evidence="15">2.4.2.8</ecNumber>
    </recommendedName>
</protein>
<dbReference type="InterPro" id="IPR029057">
    <property type="entry name" value="PRTase-like"/>
</dbReference>
<keyword evidence="12 15" id="KW-0460">Magnesium</keyword>
<dbReference type="GO" id="GO:0006178">
    <property type="term" value="P:guanine salvage"/>
    <property type="evidence" value="ECO:0007669"/>
    <property type="project" value="TreeGrafter"/>
</dbReference>
<proteinExistence type="inferred from homology"/>
<dbReference type="InterPro" id="IPR050408">
    <property type="entry name" value="HGPRT"/>
</dbReference>
<keyword evidence="11 15" id="KW-0547">Nucleotide-binding</keyword>
<gene>
    <name evidence="17" type="primary">hpt</name>
    <name evidence="17" type="ORF">GH723_09215</name>
</gene>
<dbReference type="GO" id="GO:0004422">
    <property type="term" value="F:hypoxanthine phosphoribosyltransferase activity"/>
    <property type="evidence" value="ECO:0007669"/>
    <property type="project" value="InterPro"/>
</dbReference>
<evidence type="ECO:0000256" key="9">
    <source>
        <dbReference type="ARBA" id="ARBA00022723"/>
    </source>
</evidence>
<dbReference type="CDD" id="cd06223">
    <property type="entry name" value="PRTases_typeI"/>
    <property type="match status" value="1"/>
</dbReference>
<feature type="domain" description="Phosphoribosyltransferase" evidence="16">
    <location>
        <begin position="20"/>
        <end position="147"/>
    </location>
</feature>